<keyword evidence="3" id="KW-1185">Reference proteome</keyword>
<name>E4XFN1_OIKDI</name>
<reference evidence="2" key="1">
    <citation type="journal article" date="2010" name="Science">
        <title>Plasticity of animal genome architecture unmasked by rapid evolution of a pelagic tunicate.</title>
        <authorList>
            <person name="Denoeud F."/>
            <person name="Henriet S."/>
            <person name="Mungpakdee S."/>
            <person name="Aury J.M."/>
            <person name="Da Silva C."/>
            <person name="Brinkmann H."/>
            <person name="Mikhaleva J."/>
            <person name="Olsen L.C."/>
            <person name="Jubin C."/>
            <person name="Canestro C."/>
            <person name="Bouquet J.M."/>
            <person name="Danks G."/>
            <person name="Poulain J."/>
            <person name="Campsteijn C."/>
            <person name="Adamski M."/>
            <person name="Cross I."/>
            <person name="Yadetie F."/>
            <person name="Muffato M."/>
            <person name="Louis A."/>
            <person name="Butcher S."/>
            <person name="Tsagkogeorga G."/>
            <person name="Konrad A."/>
            <person name="Singh S."/>
            <person name="Jensen M.F."/>
            <person name="Cong E.H."/>
            <person name="Eikeseth-Otteraa H."/>
            <person name="Noel B."/>
            <person name="Anthouard V."/>
            <person name="Porcel B.M."/>
            <person name="Kachouri-Lafond R."/>
            <person name="Nishino A."/>
            <person name="Ugolini M."/>
            <person name="Chourrout P."/>
            <person name="Nishida H."/>
            <person name="Aasland R."/>
            <person name="Huzurbazar S."/>
            <person name="Westhof E."/>
            <person name="Delsuc F."/>
            <person name="Lehrach H."/>
            <person name="Reinhardt R."/>
            <person name="Weissenbach J."/>
            <person name="Roy S.W."/>
            <person name="Artiguenave F."/>
            <person name="Postlethwait J.H."/>
            <person name="Manak J.R."/>
            <person name="Thompson E.M."/>
            <person name="Jaillon O."/>
            <person name="Du Pasquier L."/>
            <person name="Boudinot P."/>
            <person name="Liberles D.A."/>
            <person name="Volff J.N."/>
            <person name="Philippe H."/>
            <person name="Lenhard B."/>
            <person name="Roest Crollius H."/>
            <person name="Wincker P."/>
            <person name="Chourrout D."/>
        </authorList>
    </citation>
    <scope>NUCLEOTIDE SEQUENCE [LARGE SCALE GENOMIC DNA]</scope>
</reference>
<dbReference type="OrthoDB" id="10363371at2759"/>
<dbReference type="AlphaFoldDB" id="E4XFN1"/>
<dbReference type="InParanoid" id="E4XFN1"/>
<accession>E4XFN1</accession>
<dbReference type="EMBL" id="FN653045">
    <property type="protein sequence ID" value="CBY24377.1"/>
    <property type="molecule type" value="Genomic_DNA"/>
</dbReference>
<evidence type="ECO:0000256" key="1">
    <source>
        <dbReference type="SAM" id="MobiDB-lite"/>
    </source>
</evidence>
<feature type="region of interest" description="Disordered" evidence="1">
    <location>
        <begin position="30"/>
        <end position="50"/>
    </location>
</feature>
<evidence type="ECO:0000313" key="2">
    <source>
        <dbReference type="EMBL" id="CBY24377.1"/>
    </source>
</evidence>
<proteinExistence type="predicted"/>
<feature type="compositionally biased region" description="Basic residues" evidence="1">
    <location>
        <begin position="151"/>
        <end position="167"/>
    </location>
</feature>
<organism evidence="2">
    <name type="scientific">Oikopleura dioica</name>
    <name type="common">Tunicate</name>
    <dbReference type="NCBI Taxonomy" id="34765"/>
    <lineage>
        <taxon>Eukaryota</taxon>
        <taxon>Metazoa</taxon>
        <taxon>Chordata</taxon>
        <taxon>Tunicata</taxon>
        <taxon>Appendicularia</taxon>
        <taxon>Copelata</taxon>
        <taxon>Oikopleuridae</taxon>
        <taxon>Oikopleura</taxon>
    </lineage>
</organism>
<feature type="compositionally biased region" description="Basic and acidic residues" evidence="1">
    <location>
        <begin position="30"/>
        <end position="40"/>
    </location>
</feature>
<feature type="region of interest" description="Disordered" evidence="1">
    <location>
        <begin position="80"/>
        <end position="181"/>
    </location>
</feature>
<sequence length="181" mass="21020">MRGEKSRTKEEEDLLNCYIRIREKKEKLKQLRQEKADKKNNQAPLVKKNFNMDRQFNEKELKNQVKNASSATERAKMLLKAGKLKVDQKKSTGFKRRQSTGGGAKARPLQLDEPEFELPQYADDPVEFSVEDKYKNIPDSNEALPQAPIKPKPRPVQKKPPPRKPPIKRQQVCYNDDDLFS</sequence>
<protein>
    <submittedName>
        <fullName evidence="2">Uncharacterized protein</fullName>
    </submittedName>
</protein>
<evidence type="ECO:0000313" key="3">
    <source>
        <dbReference type="Proteomes" id="UP000001307"/>
    </source>
</evidence>
<gene>
    <name evidence="2" type="ORF">GSOID_T00010237001</name>
</gene>
<dbReference type="Proteomes" id="UP000001307">
    <property type="component" value="Unassembled WGS sequence"/>
</dbReference>